<proteinExistence type="predicted"/>
<dbReference type="Pfam" id="PF03538">
    <property type="entry name" value="VRP1"/>
    <property type="match status" value="1"/>
</dbReference>
<evidence type="ECO:0000313" key="2">
    <source>
        <dbReference type="EMBL" id="QXI54658.1"/>
    </source>
</evidence>
<evidence type="ECO:0000313" key="3">
    <source>
        <dbReference type="Proteomes" id="UP000824066"/>
    </source>
</evidence>
<keyword evidence="3" id="KW-1185">Reference proteome</keyword>
<dbReference type="Proteomes" id="UP000824066">
    <property type="component" value="Chromosome"/>
</dbReference>
<name>A0ABX8QK26_PSECO</name>
<dbReference type="RefSeq" id="WP_217861362.1">
    <property type="nucleotide sequence ID" value="NZ_CP077080.1"/>
</dbReference>
<sequence length="1216" mass="134987">MAQSRPAVQLMKQILSPEQLVRYPALGKYIEDGGSIFPLVEKGAQGLVREFDLSPDDARRFLRRCNGMALYVRRQFIEHSLYGIGTDTRAAGARDGLLSMVKGPSFDELFTPKFDAMCPPQALESLASPVAYLIELMKWIEKRIESVAVVGESMPLHERRKDLKLLPVDFNAVHRAVSAVDVILLVLETFIKEHPASEDKASVDLEEAMVQARYPNGLPYYQHWVSVDTVTRHHGLSVGDFAHKVDGSFPYFLQPQAWDNDAGRALAHASRLGPYQRRLLTEDPAALDVKESFYAENFGTDNTYKYTNLNQIEFFGERTKLDTPGLEALLSVRRFAPVRSANVSVYPTANAEDLESYRSGSVYLHANKLPVVKITGSDESESFLHRLTLDPDDADDFERFDRMNRKVRLDQWLALPSEQVDALLAAAINAEARGDESQEKSEEDWWITPQVEHALGLFQSLRERYGCTAPDFAVFIDALSIYGRGETLSQFDQIFNLQDDYREPLKLDGGLFAVLPEPEELDLTVAQLCSALNIDLKTYAYLAQAVAGAYGIDDDGKLPRSPQVLSSFYRLVKFPRLLGITPVEGVLLLLLLGEEAWLNGVAGVPRIGSADGMPDVLNLLYAMQECTQWCAERDIPVSWILQQLLPPRVLTATNAEGELFKQILSLLPGALFTDSAFLMAGVPALVGGSWVDLLTVLVDADGLVIASALAEADYLAFAREKLDDAVRDGLGEAFEPERPAIVETMLSVLLQIRENQVSVVKESLAAYAGVDSGRMIHLLTWANTTVHQLLRLVLGHVDLQTEDFHTWRNVQPDPLLFLLADIRRRGAVVQKLALGEELLQDYLEYGYMAWLPGSVDKYALTIRTVYYLASLTHAFELSEQPPQKLLDYLREVNALRLESMGTDALKLAQEASSIRLAEFFNWSVQEVRECVSHIEPSKKVLKDLVQLDWLLRVRELAARTGMDALTIFLIGTLPENLNKSAYKDAADHALLSMSESNAPAVTFSEDLKQLVTLSITADKTEAVPNKPGEKIIFTLMLKDRSGEPLSGVHINWSATLGTFQGSAATEPDGKVEMEFTPGKVMGSDTPQFWVDLFEPQYGPTVNLVADVSTLTFALRLKSPVPLAEVPYGQEVELYATLIDRYGNLGKNALVQWLSEPVDPVQKTALVIRPRQGLTNEDGQTRVFVSSPTGGKFDVSVLSEASSAQADFESITFASEE</sequence>
<evidence type="ECO:0000256" key="1">
    <source>
        <dbReference type="ARBA" id="ARBA00023026"/>
    </source>
</evidence>
<keyword evidence="1" id="KW-0843">Virulence</keyword>
<gene>
    <name evidence="2" type="ORF">KSS97_06875</name>
</gene>
<reference evidence="2 3" key="1">
    <citation type="journal article" date="2021" name="Microorganisms">
        <title>The Ever-Expanding Pseudomonas Genus: Description of 43 New Species and Partition of the Pseudomonas putida Group.</title>
        <authorList>
            <person name="Girard L."/>
            <person name="Lood C."/>
            <person name="Hofte M."/>
            <person name="Vandamme P."/>
            <person name="Rokni-Zadeh H."/>
            <person name="van Noort V."/>
            <person name="Lavigne R."/>
            <person name="De Mot R."/>
        </authorList>
    </citation>
    <scope>NUCLEOTIDE SEQUENCE [LARGE SCALE GENOMIC DNA]</scope>
    <source>
        <strain evidence="2 3">SWRI17</strain>
    </source>
</reference>
<organism evidence="2 3">
    <name type="scientific">Pseudomonas canavaninivorans</name>
    <dbReference type="NCBI Taxonomy" id="2842348"/>
    <lineage>
        <taxon>Bacteria</taxon>
        <taxon>Pseudomonadati</taxon>
        <taxon>Pseudomonadota</taxon>
        <taxon>Gammaproteobacteria</taxon>
        <taxon>Pseudomonadales</taxon>
        <taxon>Pseudomonadaceae</taxon>
        <taxon>Pseudomonas</taxon>
    </lineage>
</organism>
<dbReference type="EMBL" id="CP077080">
    <property type="protein sequence ID" value="QXI54658.1"/>
    <property type="molecule type" value="Genomic_DNA"/>
</dbReference>
<protein>
    <submittedName>
        <fullName evidence="2">Virulence plasmid 28 protein</fullName>
    </submittedName>
</protein>
<accession>A0ABX8QK26</accession>
<dbReference type="InterPro" id="IPR018003">
    <property type="entry name" value="Insecticidal_toxin/plasmid_vir"/>
</dbReference>